<sequence>MVDIELPLLPLLLHLRTKFRNILSLTAERSAESKGAKAVEGGGCGMGGNGGAVEGGRGTADSRGTDTYGATRHGSSGVPPPLTSRPVLGVASVGCEASDCKFSDCNISAMSRILYILLAFMNRELYMARYEVSKAKREGGTHAHCKSQPLRSPSVLSKWMFSTRMSYFHI</sequence>
<proteinExistence type="predicted"/>
<dbReference type="EMBL" id="CADEBC010000586">
    <property type="protein sequence ID" value="CAB3256434.1"/>
    <property type="molecule type" value="Genomic_DNA"/>
</dbReference>
<gene>
    <name evidence="1" type="ORF">APLA_LOCUS15416</name>
</gene>
<evidence type="ECO:0000313" key="2">
    <source>
        <dbReference type="Proteomes" id="UP000494106"/>
    </source>
</evidence>
<dbReference type="AlphaFoldDB" id="A0A8S1BBZ2"/>
<evidence type="ECO:0000313" key="1">
    <source>
        <dbReference type="EMBL" id="CAB3256434.1"/>
    </source>
</evidence>
<keyword evidence="2" id="KW-1185">Reference proteome</keyword>
<protein>
    <submittedName>
        <fullName evidence="1">Uncharacterized protein</fullName>
    </submittedName>
</protein>
<reference evidence="1 2" key="1">
    <citation type="submission" date="2020-04" db="EMBL/GenBank/DDBJ databases">
        <authorList>
            <person name="Wallbank WR R."/>
            <person name="Pardo Diaz C."/>
            <person name="Kozak K."/>
            <person name="Martin S."/>
            <person name="Jiggins C."/>
            <person name="Moest M."/>
            <person name="Warren A I."/>
            <person name="Byers J.R.P. K."/>
            <person name="Montejo-Kovacevich G."/>
            <person name="Yen C E."/>
        </authorList>
    </citation>
    <scope>NUCLEOTIDE SEQUENCE [LARGE SCALE GENOMIC DNA]</scope>
</reference>
<comment type="caution">
    <text evidence="1">The sequence shown here is derived from an EMBL/GenBank/DDBJ whole genome shotgun (WGS) entry which is preliminary data.</text>
</comment>
<accession>A0A8S1BBZ2</accession>
<dbReference type="OrthoDB" id="10587170at2759"/>
<dbReference type="Proteomes" id="UP000494106">
    <property type="component" value="Unassembled WGS sequence"/>
</dbReference>
<name>A0A8S1BBZ2_ARCPL</name>
<organism evidence="1 2">
    <name type="scientific">Arctia plantaginis</name>
    <name type="common">Wood tiger moth</name>
    <name type="synonym">Phalaena plantaginis</name>
    <dbReference type="NCBI Taxonomy" id="874455"/>
    <lineage>
        <taxon>Eukaryota</taxon>
        <taxon>Metazoa</taxon>
        <taxon>Ecdysozoa</taxon>
        <taxon>Arthropoda</taxon>
        <taxon>Hexapoda</taxon>
        <taxon>Insecta</taxon>
        <taxon>Pterygota</taxon>
        <taxon>Neoptera</taxon>
        <taxon>Endopterygota</taxon>
        <taxon>Lepidoptera</taxon>
        <taxon>Glossata</taxon>
        <taxon>Ditrysia</taxon>
        <taxon>Noctuoidea</taxon>
        <taxon>Erebidae</taxon>
        <taxon>Arctiinae</taxon>
        <taxon>Arctia</taxon>
    </lineage>
</organism>